<evidence type="ECO:0000313" key="2">
    <source>
        <dbReference type="EMBL" id="RSM01406.1"/>
    </source>
</evidence>
<evidence type="ECO:0000313" key="3">
    <source>
        <dbReference type="Proteomes" id="UP000288429"/>
    </source>
</evidence>
<comment type="caution">
    <text evidence="2">The sequence shown here is derived from an EMBL/GenBank/DDBJ whole genome shotgun (WGS) entry which is preliminary data.</text>
</comment>
<dbReference type="Proteomes" id="UP000288429">
    <property type="component" value="Unassembled WGS sequence"/>
</dbReference>
<protein>
    <submittedName>
        <fullName evidence="2">Uncharacterized protein</fullName>
    </submittedName>
</protein>
<reference evidence="2 3" key="1">
    <citation type="submission" date="2017-06" db="EMBL/GenBank/DDBJ databases">
        <title>Cmopartive genomic analysis of Ambrosia Fusariam Clade fungi.</title>
        <authorList>
            <person name="Stajich J.E."/>
            <person name="Carrillo J."/>
            <person name="Kijimoto T."/>
            <person name="Eskalen A."/>
            <person name="O'Donnell K."/>
            <person name="Kasson M."/>
        </authorList>
    </citation>
    <scope>NUCLEOTIDE SEQUENCE [LARGE SCALE GENOMIC DNA]</scope>
    <source>
        <strain evidence="2 3">NRRL 20438</strain>
    </source>
</reference>
<keyword evidence="3" id="KW-1185">Reference proteome</keyword>
<dbReference type="AlphaFoldDB" id="A0A428TH73"/>
<accession>A0A428TH73</accession>
<organism evidence="2 3">
    <name type="scientific">Fusarium ambrosium</name>
    <dbReference type="NCBI Taxonomy" id="131363"/>
    <lineage>
        <taxon>Eukaryota</taxon>
        <taxon>Fungi</taxon>
        <taxon>Dikarya</taxon>
        <taxon>Ascomycota</taxon>
        <taxon>Pezizomycotina</taxon>
        <taxon>Sordariomycetes</taxon>
        <taxon>Hypocreomycetidae</taxon>
        <taxon>Hypocreales</taxon>
        <taxon>Nectriaceae</taxon>
        <taxon>Fusarium</taxon>
        <taxon>Fusarium solani species complex</taxon>
    </lineage>
</organism>
<name>A0A428TH73_9HYPO</name>
<proteinExistence type="predicted"/>
<feature type="region of interest" description="Disordered" evidence="1">
    <location>
        <begin position="125"/>
        <end position="147"/>
    </location>
</feature>
<evidence type="ECO:0000256" key="1">
    <source>
        <dbReference type="SAM" id="MobiDB-lite"/>
    </source>
</evidence>
<dbReference type="EMBL" id="NIZV01000191">
    <property type="protein sequence ID" value="RSM01406.1"/>
    <property type="molecule type" value="Genomic_DNA"/>
</dbReference>
<gene>
    <name evidence="2" type="ORF">CDV31_011339</name>
</gene>
<feature type="region of interest" description="Disordered" evidence="1">
    <location>
        <begin position="218"/>
        <end position="241"/>
    </location>
</feature>
<sequence length="385" mass="42634">MQCVAREIVVTDLLLISAIANPRTQPEDVSFQKPTAAAAATSIYATALFGSQCEGAYVSVNFVEKALGSQVSRERSGILFTARVTWHLAILSQSTETSYLRVVYELDHDFVFGRRTACNSWKNSPVSPQPLYSNSSSSSSNRGGFQEGSRRMDVLTEYLANLDESNLNKQLADTAFIKSSASGLGIGLEGELAFKAFAGLLRQRVQVIRHDRHAPGSSNPLLLARGTTSETTSRSEDVESLVSSGFDEGDLVYEGSTTSSEMTWERNFHRLPPSSSLGTEQVCTRGVDNTLMQAAQVTRESSPSSWQMVENTSQAGSTEDFDIPEQTYRAETKELVELSHGQGQRSDFEAHPGHRVWEWDKEKQRWRRRGRDGLVETDWFPKSLA</sequence>